<keyword evidence="4 7" id="KW-1133">Transmembrane helix</keyword>
<dbReference type="GO" id="GO:0015123">
    <property type="term" value="F:acetate transmembrane transporter activity"/>
    <property type="evidence" value="ECO:0007669"/>
    <property type="project" value="TreeGrafter"/>
</dbReference>
<sequence length="237" mass="25122">MTSPLANPSPLGFAGFGTTLMTLSLSVMGVRGVENEGMFIANLLLLGGLGLVISAQWEMVRGNTFPYTVLSAFGFYYAGYGIMLLPPLGIIDSYGGRTSEYYNAFGLYLGVWSGLNLVFFIASLRTNVANVIVYGALELCYVLNAVSKFTMADGNLPLARILTKVAGAFGAISALSGFYLLLQGLCKQISPFTVPLGEIRHFQGKVATEEPPGPGGASVDGFPVGQQAQKTDYEDGL</sequence>
<feature type="transmembrane region" description="Helical" evidence="7">
    <location>
        <begin position="128"/>
        <end position="146"/>
    </location>
</feature>
<feature type="transmembrane region" description="Helical" evidence="7">
    <location>
        <begin position="158"/>
        <end position="182"/>
    </location>
</feature>
<dbReference type="Proteomes" id="UP001302321">
    <property type="component" value="Unassembled WGS sequence"/>
</dbReference>
<keyword evidence="9" id="KW-1185">Reference proteome</keyword>
<feature type="transmembrane region" description="Helical" evidence="7">
    <location>
        <begin position="69"/>
        <end position="89"/>
    </location>
</feature>
<feature type="transmembrane region" description="Helical" evidence="7">
    <location>
        <begin position="37"/>
        <end position="57"/>
    </location>
</feature>
<feature type="region of interest" description="Disordered" evidence="6">
    <location>
        <begin position="207"/>
        <end position="237"/>
    </location>
</feature>
<evidence type="ECO:0000256" key="5">
    <source>
        <dbReference type="ARBA" id="ARBA00023136"/>
    </source>
</evidence>
<feature type="transmembrane region" description="Helical" evidence="7">
    <location>
        <begin position="12"/>
        <end position="30"/>
    </location>
</feature>
<dbReference type="PANTHER" id="PTHR31123">
    <property type="entry name" value="ACCUMULATION OF DYADS PROTEIN 2-RELATED"/>
    <property type="match status" value="1"/>
</dbReference>
<keyword evidence="3 7" id="KW-0812">Transmembrane</keyword>
<reference evidence="8" key="2">
    <citation type="submission" date="2023-05" db="EMBL/GenBank/DDBJ databases">
        <authorList>
            <consortium name="Lawrence Berkeley National Laboratory"/>
            <person name="Steindorff A."/>
            <person name="Hensen N."/>
            <person name="Bonometti L."/>
            <person name="Westerberg I."/>
            <person name="Brannstrom I.O."/>
            <person name="Guillou S."/>
            <person name="Cros-Aarteil S."/>
            <person name="Calhoun S."/>
            <person name="Haridas S."/>
            <person name="Kuo A."/>
            <person name="Mondo S."/>
            <person name="Pangilinan J."/>
            <person name="Riley R."/>
            <person name="Labutti K."/>
            <person name="Andreopoulos B."/>
            <person name="Lipzen A."/>
            <person name="Chen C."/>
            <person name="Yanf M."/>
            <person name="Daum C."/>
            <person name="Ng V."/>
            <person name="Clum A."/>
            <person name="Ohm R."/>
            <person name="Martin F."/>
            <person name="Silar P."/>
            <person name="Natvig D."/>
            <person name="Lalanne C."/>
            <person name="Gautier V."/>
            <person name="Ament-Velasquez S.L."/>
            <person name="Kruys A."/>
            <person name="Hutchinson M.I."/>
            <person name="Powell A.J."/>
            <person name="Barry K."/>
            <person name="Miller A.N."/>
            <person name="Grigoriev I.V."/>
            <person name="Debuchy R."/>
            <person name="Gladieux P."/>
            <person name="Thoren M.H."/>
            <person name="Johannesson H."/>
        </authorList>
    </citation>
    <scope>NUCLEOTIDE SEQUENCE</scope>
    <source>
        <strain evidence="8">CBS 892.96</strain>
    </source>
</reference>
<dbReference type="GO" id="GO:0005886">
    <property type="term" value="C:plasma membrane"/>
    <property type="evidence" value="ECO:0007669"/>
    <property type="project" value="TreeGrafter"/>
</dbReference>
<evidence type="ECO:0000256" key="1">
    <source>
        <dbReference type="ARBA" id="ARBA00004141"/>
    </source>
</evidence>
<evidence type="ECO:0000256" key="4">
    <source>
        <dbReference type="ARBA" id="ARBA00022989"/>
    </source>
</evidence>
<reference evidence="8" key="1">
    <citation type="journal article" date="2023" name="Mol. Phylogenet. Evol.">
        <title>Genome-scale phylogeny and comparative genomics of the fungal order Sordariales.</title>
        <authorList>
            <person name="Hensen N."/>
            <person name="Bonometti L."/>
            <person name="Westerberg I."/>
            <person name="Brannstrom I.O."/>
            <person name="Guillou S."/>
            <person name="Cros-Aarteil S."/>
            <person name="Calhoun S."/>
            <person name="Haridas S."/>
            <person name="Kuo A."/>
            <person name="Mondo S."/>
            <person name="Pangilinan J."/>
            <person name="Riley R."/>
            <person name="LaButti K."/>
            <person name="Andreopoulos B."/>
            <person name="Lipzen A."/>
            <person name="Chen C."/>
            <person name="Yan M."/>
            <person name="Daum C."/>
            <person name="Ng V."/>
            <person name="Clum A."/>
            <person name="Steindorff A."/>
            <person name="Ohm R.A."/>
            <person name="Martin F."/>
            <person name="Silar P."/>
            <person name="Natvig D.O."/>
            <person name="Lalanne C."/>
            <person name="Gautier V."/>
            <person name="Ament-Velasquez S.L."/>
            <person name="Kruys A."/>
            <person name="Hutchinson M.I."/>
            <person name="Powell A.J."/>
            <person name="Barry K."/>
            <person name="Miller A.N."/>
            <person name="Grigoriev I.V."/>
            <person name="Debuchy R."/>
            <person name="Gladieux P."/>
            <person name="Hiltunen Thoren M."/>
            <person name="Johannesson H."/>
        </authorList>
    </citation>
    <scope>NUCLEOTIDE SEQUENCE</scope>
    <source>
        <strain evidence="8">CBS 892.96</strain>
    </source>
</reference>
<dbReference type="AlphaFoldDB" id="A0AAN6VYU1"/>
<evidence type="ECO:0000256" key="3">
    <source>
        <dbReference type="ARBA" id="ARBA00022692"/>
    </source>
</evidence>
<evidence type="ECO:0000313" key="9">
    <source>
        <dbReference type="Proteomes" id="UP001302321"/>
    </source>
</evidence>
<dbReference type="EMBL" id="MU866485">
    <property type="protein sequence ID" value="KAK4171926.1"/>
    <property type="molecule type" value="Genomic_DNA"/>
</dbReference>
<feature type="transmembrane region" description="Helical" evidence="7">
    <location>
        <begin position="101"/>
        <end position="122"/>
    </location>
</feature>
<gene>
    <name evidence="8" type="ORF">QBC36DRAFT_294871</name>
</gene>
<protein>
    <submittedName>
        <fullName evidence="8">GPR1/FUN34/yaaH family-domain-containing protein</fullName>
    </submittedName>
</protein>
<evidence type="ECO:0000256" key="6">
    <source>
        <dbReference type="SAM" id="MobiDB-lite"/>
    </source>
</evidence>
<comment type="caution">
    <text evidence="8">The sequence shown here is derived from an EMBL/GenBank/DDBJ whole genome shotgun (WGS) entry which is preliminary data.</text>
</comment>
<accession>A0AAN6VYU1</accession>
<keyword evidence="5 7" id="KW-0472">Membrane</keyword>
<name>A0AAN6VYU1_9PEZI</name>
<comment type="similarity">
    <text evidence="2">Belongs to the acetate uptake transporter (AceTr) (TC 2.A.96) family.</text>
</comment>
<dbReference type="PANTHER" id="PTHR31123:SF7">
    <property type="entry name" value="MARVEL DOMAIN-CONTAINING PROTEIN"/>
    <property type="match status" value="1"/>
</dbReference>
<organism evidence="8 9">
    <name type="scientific">Triangularia setosa</name>
    <dbReference type="NCBI Taxonomy" id="2587417"/>
    <lineage>
        <taxon>Eukaryota</taxon>
        <taxon>Fungi</taxon>
        <taxon>Dikarya</taxon>
        <taxon>Ascomycota</taxon>
        <taxon>Pezizomycotina</taxon>
        <taxon>Sordariomycetes</taxon>
        <taxon>Sordariomycetidae</taxon>
        <taxon>Sordariales</taxon>
        <taxon>Podosporaceae</taxon>
        <taxon>Triangularia</taxon>
    </lineage>
</organism>
<dbReference type="InterPro" id="IPR051633">
    <property type="entry name" value="AceTr"/>
</dbReference>
<evidence type="ECO:0000256" key="2">
    <source>
        <dbReference type="ARBA" id="ARBA00005587"/>
    </source>
</evidence>
<dbReference type="NCBIfam" id="NF038013">
    <property type="entry name" value="AceTr_1"/>
    <property type="match status" value="1"/>
</dbReference>
<dbReference type="Pfam" id="PF01184">
    <property type="entry name" value="Gpr1_Fun34_YaaH"/>
    <property type="match status" value="1"/>
</dbReference>
<proteinExistence type="inferred from homology"/>
<dbReference type="InterPro" id="IPR000791">
    <property type="entry name" value="Gpr1/Fun34/SatP-like"/>
</dbReference>
<comment type="subcellular location">
    <subcellularLocation>
        <location evidence="1">Membrane</location>
        <topology evidence="1">Multi-pass membrane protein</topology>
    </subcellularLocation>
</comment>
<evidence type="ECO:0000313" key="8">
    <source>
        <dbReference type="EMBL" id="KAK4171926.1"/>
    </source>
</evidence>
<evidence type="ECO:0000256" key="7">
    <source>
        <dbReference type="SAM" id="Phobius"/>
    </source>
</evidence>